<feature type="compositionally biased region" description="Polar residues" evidence="1">
    <location>
        <begin position="42"/>
        <end position="56"/>
    </location>
</feature>
<evidence type="ECO:0000256" key="1">
    <source>
        <dbReference type="SAM" id="MobiDB-lite"/>
    </source>
</evidence>
<evidence type="ECO:0000313" key="2">
    <source>
        <dbReference type="EMBL" id="EOA88908.1"/>
    </source>
</evidence>
<dbReference type="Proteomes" id="UP000016935">
    <property type="component" value="Unassembled WGS sequence"/>
</dbReference>
<feature type="compositionally biased region" description="Polar residues" evidence="1">
    <location>
        <begin position="68"/>
        <end position="78"/>
    </location>
</feature>
<feature type="region of interest" description="Disordered" evidence="1">
    <location>
        <begin position="1"/>
        <end position="110"/>
    </location>
</feature>
<name>R0K7D6_EXST2</name>
<dbReference type="HOGENOM" id="CLU_097655_3_0_1"/>
<dbReference type="OrthoDB" id="5335351at2759"/>
<reference evidence="2 3" key="2">
    <citation type="journal article" date="2013" name="PLoS Genet.">
        <title>Comparative genome structure, secondary metabolite, and effector coding capacity across Cochliobolus pathogens.</title>
        <authorList>
            <person name="Condon B.J."/>
            <person name="Leng Y."/>
            <person name="Wu D."/>
            <person name="Bushley K.E."/>
            <person name="Ohm R.A."/>
            <person name="Otillar R."/>
            <person name="Martin J."/>
            <person name="Schackwitz W."/>
            <person name="Grimwood J."/>
            <person name="MohdZainudin N."/>
            <person name="Xue C."/>
            <person name="Wang R."/>
            <person name="Manning V.A."/>
            <person name="Dhillon B."/>
            <person name="Tu Z.J."/>
            <person name="Steffenson B.J."/>
            <person name="Salamov A."/>
            <person name="Sun H."/>
            <person name="Lowry S."/>
            <person name="LaButti K."/>
            <person name="Han J."/>
            <person name="Copeland A."/>
            <person name="Lindquist E."/>
            <person name="Barry K."/>
            <person name="Schmutz J."/>
            <person name="Baker S.E."/>
            <person name="Ciuffetti L.M."/>
            <person name="Grigoriev I.V."/>
            <person name="Zhong S."/>
            <person name="Turgeon B.G."/>
        </authorList>
    </citation>
    <scope>NUCLEOTIDE SEQUENCE [LARGE SCALE GENOMIC DNA]</scope>
    <source>
        <strain evidence="3">28A</strain>
    </source>
</reference>
<dbReference type="STRING" id="671987.R0K7D6"/>
<accession>R0K7D6</accession>
<gene>
    <name evidence="2" type="ORF">SETTUDRAFT_168131</name>
</gene>
<proteinExistence type="predicted"/>
<dbReference type="eggNOG" id="ENOG502SCKF">
    <property type="taxonomic scope" value="Eukaryota"/>
</dbReference>
<evidence type="ECO:0000313" key="3">
    <source>
        <dbReference type="Proteomes" id="UP000016935"/>
    </source>
</evidence>
<organism evidence="2 3">
    <name type="scientific">Exserohilum turcicum (strain 28A)</name>
    <name type="common">Northern leaf blight fungus</name>
    <name type="synonym">Setosphaeria turcica</name>
    <dbReference type="NCBI Taxonomy" id="671987"/>
    <lineage>
        <taxon>Eukaryota</taxon>
        <taxon>Fungi</taxon>
        <taxon>Dikarya</taxon>
        <taxon>Ascomycota</taxon>
        <taxon>Pezizomycotina</taxon>
        <taxon>Dothideomycetes</taxon>
        <taxon>Pleosporomycetidae</taxon>
        <taxon>Pleosporales</taxon>
        <taxon>Pleosporineae</taxon>
        <taxon>Pleosporaceae</taxon>
        <taxon>Exserohilum</taxon>
    </lineage>
</organism>
<protein>
    <submittedName>
        <fullName evidence="2">Uncharacterized protein</fullName>
    </submittedName>
</protein>
<dbReference type="RefSeq" id="XP_008023549.1">
    <property type="nucleotide sequence ID" value="XM_008025358.1"/>
</dbReference>
<feature type="compositionally biased region" description="Low complexity" evidence="1">
    <location>
        <begin position="18"/>
        <end position="34"/>
    </location>
</feature>
<feature type="compositionally biased region" description="Polar residues" evidence="1">
    <location>
        <begin position="1"/>
        <end position="17"/>
    </location>
</feature>
<dbReference type="GeneID" id="19400436"/>
<dbReference type="EMBL" id="KB908526">
    <property type="protein sequence ID" value="EOA88908.1"/>
    <property type="molecule type" value="Genomic_DNA"/>
</dbReference>
<sequence length="207" mass="22972">MNSTSETGRAQTPPNQTSPALPSSPPVQQQAPVSDTAGMDQGPTSGPEQPASQDSQAAHAPLRRVGSDATQRPASAQQPRHDDSDEPSSADSEAEAEVEEDDSDPAHRIDHFDWDDLHHRYHEAMKTCHGEEAALTEEWESLMTYFRLWAQSGHLHETDRTYSRLCTRTSYVKHSEDTLEQKRNHYISVVKAFESALNLLKANGLGR</sequence>
<dbReference type="AlphaFoldDB" id="R0K7D6"/>
<reference evidence="2 3" key="1">
    <citation type="journal article" date="2012" name="PLoS Pathog.">
        <title>Diverse lifestyles and strategies of plant pathogenesis encoded in the genomes of eighteen Dothideomycetes fungi.</title>
        <authorList>
            <person name="Ohm R.A."/>
            <person name="Feau N."/>
            <person name="Henrissat B."/>
            <person name="Schoch C.L."/>
            <person name="Horwitz B.A."/>
            <person name="Barry K.W."/>
            <person name="Condon B.J."/>
            <person name="Copeland A.C."/>
            <person name="Dhillon B."/>
            <person name="Glaser F."/>
            <person name="Hesse C.N."/>
            <person name="Kosti I."/>
            <person name="LaButti K."/>
            <person name="Lindquist E.A."/>
            <person name="Lucas S."/>
            <person name="Salamov A.A."/>
            <person name="Bradshaw R.E."/>
            <person name="Ciuffetti L."/>
            <person name="Hamelin R.C."/>
            <person name="Kema G.H.J."/>
            <person name="Lawrence C."/>
            <person name="Scott J.A."/>
            <person name="Spatafora J.W."/>
            <person name="Turgeon B.G."/>
            <person name="de Wit P.J.G.M."/>
            <person name="Zhong S."/>
            <person name="Goodwin S.B."/>
            <person name="Grigoriev I.V."/>
        </authorList>
    </citation>
    <scope>NUCLEOTIDE SEQUENCE [LARGE SCALE GENOMIC DNA]</scope>
    <source>
        <strain evidence="3">28A</strain>
    </source>
</reference>
<feature type="compositionally biased region" description="Acidic residues" evidence="1">
    <location>
        <begin position="84"/>
        <end position="103"/>
    </location>
</feature>
<keyword evidence="3" id="KW-1185">Reference proteome</keyword>